<evidence type="ECO:0000313" key="4">
    <source>
        <dbReference type="Proteomes" id="UP000324800"/>
    </source>
</evidence>
<evidence type="ECO:0000259" key="2">
    <source>
        <dbReference type="PROSITE" id="PS50802"/>
    </source>
</evidence>
<dbReference type="GO" id="GO:0003676">
    <property type="term" value="F:nucleic acid binding"/>
    <property type="evidence" value="ECO:0007669"/>
    <property type="project" value="InterPro"/>
</dbReference>
<feature type="compositionally biased region" description="Basic and acidic residues" evidence="1">
    <location>
        <begin position="465"/>
        <end position="474"/>
    </location>
</feature>
<dbReference type="InterPro" id="IPR038765">
    <property type="entry name" value="Papain-like_cys_pep_sf"/>
</dbReference>
<feature type="compositionally biased region" description="Polar residues" evidence="1">
    <location>
        <begin position="452"/>
        <end position="464"/>
    </location>
</feature>
<dbReference type="Gene3D" id="3.90.70.80">
    <property type="match status" value="1"/>
</dbReference>
<sequence>VRIISEVLGVSTQQIYSAARAHCLGLKWITKGQVGHALLLSETGEQEITINIRQMMAINKAPGSDKVREMIDAQRHIEQKMAIERAYAMGMYSLVDSFDKFIEPASDSYVYGLLSKNNLTLGQPSRLTSDRSDADTQSNIQYYFKETYTEDVAKIYRAIAVGNGDEVNLDFDIECLVCKEVGAKRAPATTKENAPGHISIVITIMADGPSPPPFFILGGILNVPKYLQVLIEQTGVGIVANGSGWMTKYVMRIFARFLRDWVRKMRKMGHFKKNEEILFFMDAHTSRDDLEAVTTLAEERITLLTFPSAITHIIQPVDRVIARDFRRCFRKLLRRLTERARNEIIGGKLTTATKRELIVQAAFDACQQSCVATNRWTAFSSTGLWPRSVQKAFQSRYVIDDSAAPRHPEGRKTSRKTASARNLTKELCSDKIKRKRSPQEIRVGNKIRRLNSAESHSTERFQNQLHEEKEKDVDSAEWEDFGQESSEEYIEEEIGKSAKNKFRSSYIATQETRITRYRSNQTKSSNFVEENSIPDNSTAHVFSKSKKMAKLSGQASIRTVKPEKAAIPESSKQFKANNQEKEKLGKFESFKHKIASTLTLEEMKMELSEQERTLFNNRGNGNCYFMAVSHQLYGTNKLHRQIRIMAVNELIQNREKYLEEFDDSESLEEYAEKMRCDGEFADARINLPMCQSQKVNLRIYLGNNHYETIDIKAPKWVEIAYVDRIHYVSVV</sequence>
<dbReference type="InterPro" id="IPR003323">
    <property type="entry name" value="OTU_dom"/>
</dbReference>
<proteinExistence type="predicted"/>
<evidence type="ECO:0000256" key="1">
    <source>
        <dbReference type="SAM" id="MobiDB-lite"/>
    </source>
</evidence>
<dbReference type="EMBL" id="SNRW01017921">
    <property type="protein sequence ID" value="KAA6367841.1"/>
    <property type="molecule type" value="Genomic_DNA"/>
</dbReference>
<accession>A0A5J4UD45</accession>
<dbReference type="OrthoDB" id="409956at2759"/>
<dbReference type="Pfam" id="PF03184">
    <property type="entry name" value="DDE_1"/>
    <property type="match status" value="1"/>
</dbReference>
<feature type="domain" description="OTU" evidence="2">
    <location>
        <begin position="612"/>
        <end position="731"/>
    </location>
</feature>
<protein>
    <recommendedName>
        <fullName evidence="2">OTU domain-containing protein</fullName>
    </recommendedName>
</protein>
<gene>
    <name evidence="3" type="ORF">EZS28_036632</name>
</gene>
<feature type="region of interest" description="Disordered" evidence="1">
    <location>
        <begin position="449"/>
        <end position="476"/>
    </location>
</feature>
<dbReference type="Pfam" id="PF02338">
    <property type="entry name" value="OTU"/>
    <property type="match status" value="1"/>
</dbReference>
<dbReference type="Proteomes" id="UP000324800">
    <property type="component" value="Unassembled WGS sequence"/>
</dbReference>
<dbReference type="CDD" id="cd22758">
    <property type="entry name" value="OTU_232R-like"/>
    <property type="match status" value="1"/>
</dbReference>
<evidence type="ECO:0000313" key="3">
    <source>
        <dbReference type="EMBL" id="KAA6367841.1"/>
    </source>
</evidence>
<name>A0A5J4UD45_9EUKA</name>
<comment type="caution">
    <text evidence="3">The sequence shown here is derived from an EMBL/GenBank/DDBJ whole genome shotgun (WGS) entry which is preliminary data.</text>
</comment>
<feature type="non-terminal residue" evidence="3">
    <location>
        <position position="1"/>
    </location>
</feature>
<reference evidence="3 4" key="1">
    <citation type="submission" date="2019-03" db="EMBL/GenBank/DDBJ databases">
        <title>Single cell metagenomics reveals metabolic interactions within the superorganism composed of flagellate Streblomastix strix and complex community of Bacteroidetes bacteria on its surface.</title>
        <authorList>
            <person name="Treitli S.C."/>
            <person name="Kolisko M."/>
            <person name="Husnik F."/>
            <person name="Keeling P."/>
            <person name="Hampl V."/>
        </authorList>
    </citation>
    <scope>NUCLEOTIDE SEQUENCE [LARGE SCALE GENOMIC DNA]</scope>
    <source>
        <strain evidence="3">ST1C</strain>
    </source>
</reference>
<dbReference type="SUPFAM" id="SSF54001">
    <property type="entry name" value="Cysteine proteinases"/>
    <property type="match status" value="1"/>
</dbReference>
<dbReference type="InterPro" id="IPR004875">
    <property type="entry name" value="DDE_SF_endonuclease_dom"/>
</dbReference>
<organism evidence="3 4">
    <name type="scientific">Streblomastix strix</name>
    <dbReference type="NCBI Taxonomy" id="222440"/>
    <lineage>
        <taxon>Eukaryota</taxon>
        <taxon>Metamonada</taxon>
        <taxon>Preaxostyla</taxon>
        <taxon>Oxymonadida</taxon>
        <taxon>Streblomastigidae</taxon>
        <taxon>Streblomastix</taxon>
    </lineage>
</organism>
<dbReference type="PROSITE" id="PS50802">
    <property type="entry name" value="OTU"/>
    <property type="match status" value="1"/>
</dbReference>
<dbReference type="AlphaFoldDB" id="A0A5J4UD45"/>